<protein>
    <submittedName>
        <fullName evidence="2">Uncharacterized protein</fullName>
    </submittedName>
</protein>
<evidence type="ECO:0000313" key="3">
    <source>
        <dbReference type="Proteomes" id="UP000000763"/>
    </source>
</evidence>
<reference evidence="3" key="2">
    <citation type="journal article" date="2008" name="Nucleic Acids Res.">
        <title>The rice annotation project database (RAP-DB): 2008 update.</title>
        <authorList>
            <consortium name="The rice annotation project (RAP)"/>
        </authorList>
    </citation>
    <scope>GENOME REANNOTATION</scope>
    <source>
        <strain evidence="3">cv. Nipponbare</strain>
    </source>
</reference>
<accession>Q84SL3</accession>
<dbReference type="EMBL" id="AP003866">
    <property type="protein sequence ID" value="BAC55670.1"/>
    <property type="molecule type" value="Genomic_DNA"/>
</dbReference>
<evidence type="ECO:0000256" key="1">
    <source>
        <dbReference type="SAM" id="MobiDB-lite"/>
    </source>
</evidence>
<reference evidence="3" key="1">
    <citation type="journal article" date="2005" name="Nature">
        <title>The map-based sequence of the rice genome.</title>
        <authorList>
            <consortium name="International rice genome sequencing project (IRGSP)"/>
            <person name="Matsumoto T."/>
            <person name="Wu J."/>
            <person name="Kanamori H."/>
            <person name="Katayose Y."/>
            <person name="Fujisawa M."/>
            <person name="Namiki N."/>
            <person name="Mizuno H."/>
            <person name="Yamamoto K."/>
            <person name="Antonio B.A."/>
            <person name="Baba T."/>
            <person name="Sakata K."/>
            <person name="Nagamura Y."/>
            <person name="Aoki H."/>
            <person name="Arikawa K."/>
            <person name="Arita K."/>
            <person name="Bito T."/>
            <person name="Chiden Y."/>
            <person name="Fujitsuka N."/>
            <person name="Fukunaka R."/>
            <person name="Hamada M."/>
            <person name="Harada C."/>
            <person name="Hayashi A."/>
            <person name="Hijishita S."/>
            <person name="Honda M."/>
            <person name="Hosokawa S."/>
            <person name="Ichikawa Y."/>
            <person name="Idonuma A."/>
            <person name="Iijima M."/>
            <person name="Ikeda M."/>
            <person name="Ikeno M."/>
            <person name="Ito K."/>
            <person name="Ito S."/>
            <person name="Ito T."/>
            <person name="Ito Y."/>
            <person name="Ito Y."/>
            <person name="Iwabuchi A."/>
            <person name="Kamiya K."/>
            <person name="Karasawa W."/>
            <person name="Kurita K."/>
            <person name="Katagiri S."/>
            <person name="Kikuta A."/>
            <person name="Kobayashi H."/>
            <person name="Kobayashi N."/>
            <person name="Machita K."/>
            <person name="Maehara T."/>
            <person name="Masukawa M."/>
            <person name="Mizubayashi T."/>
            <person name="Mukai Y."/>
            <person name="Nagasaki H."/>
            <person name="Nagata Y."/>
            <person name="Naito S."/>
            <person name="Nakashima M."/>
            <person name="Nakama Y."/>
            <person name="Nakamichi Y."/>
            <person name="Nakamura M."/>
            <person name="Meguro A."/>
            <person name="Negishi M."/>
            <person name="Ohta I."/>
            <person name="Ohta T."/>
            <person name="Okamoto M."/>
            <person name="Ono N."/>
            <person name="Saji S."/>
            <person name="Sakaguchi M."/>
            <person name="Sakai K."/>
            <person name="Shibata M."/>
            <person name="Shimokawa T."/>
            <person name="Song J."/>
            <person name="Takazaki Y."/>
            <person name="Terasawa K."/>
            <person name="Tsugane M."/>
            <person name="Tsuji K."/>
            <person name="Ueda S."/>
            <person name="Waki K."/>
            <person name="Yamagata H."/>
            <person name="Yamamoto M."/>
            <person name="Yamamoto S."/>
            <person name="Yamane H."/>
            <person name="Yoshiki S."/>
            <person name="Yoshihara R."/>
            <person name="Yukawa K."/>
            <person name="Zhong H."/>
            <person name="Yano M."/>
            <person name="Yuan Q."/>
            <person name="Ouyang S."/>
            <person name="Liu J."/>
            <person name="Jones K.M."/>
            <person name="Gansberger K."/>
            <person name="Moffat K."/>
            <person name="Hill J."/>
            <person name="Bera J."/>
            <person name="Fadrosh D."/>
            <person name="Jin S."/>
            <person name="Johri S."/>
            <person name="Kim M."/>
            <person name="Overton L."/>
            <person name="Reardon M."/>
            <person name="Tsitrin T."/>
            <person name="Vuong H."/>
            <person name="Weaver B."/>
            <person name="Ciecko A."/>
            <person name="Tallon L."/>
            <person name="Jackson J."/>
            <person name="Pai G."/>
            <person name="Aken S.V."/>
            <person name="Utterback T."/>
            <person name="Reidmuller S."/>
            <person name="Feldblyum T."/>
            <person name="Hsiao J."/>
            <person name="Zismann V."/>
            <person name="Iobst S."/>
            <person name="de Vazeille A.R."/>
            <person name="Buell C.R."/>
            <person name="Ying K."/>
            <person name="Li Y."/>
            <person name="Lu T."/>
            <person name="Huang Y."/>
            <person name="Zhao Q."/>
            <person name="Feng Q."/>
            <person name="Zhang L."/>
            <person name="Zhu J."/>
            <person name="Weng Q."/>
            <person name="Mu J."/>
            <person name="Lu Y."/>
            <person name="Fan D."/>
            <person name="Liu Y."/>
            <person name="Guan J."/>
            <person name="Zhang Y."/>
            <person name="Yu S."/>
            <person name="Liu X."/>
            <person name="Zhang Y."/>
            <person name="Hong G."/>
            <person name="Han B."/>
            <person name="Choisne N."/>
            <person name="Demange N."/>
            <person name="Orjeda G."/>
            <person name="Samain S."/>
            <person name="Cattolico L."/>
            <person name="Pelletier E."/>
            <person name="Couloux A."/>
            <person name="Segurens B."/>
            <person name="Wincker P."/>
            <person name="D'Hont A."/>
            <person name="Scarpelli C."/>
            <person name="Weissenbach J."/>
            <person name="Salanoubat M."/>
            <person name="Quetier F."/>
            <person name="Yu Y."/>
            <person name="Kim H.R."/>
            <person name="Rambo T."/>
            <person name="Currie J."/>
            <person name="Collura K."/>
            <person name="Luo M."/>
            <person name="Yang T."/>
            <person name="Ammiraju J.S.S."/>
            <person name="Engler F."/>
            <person name="Soderlund C."/>
            <person name="Wing R.A."/>
            <person name="Palmer L.E."/>
            <person name="de la Bastide M."/>
            <person name="Spiegel L."/>
            <person name="Nascimento L."/>
            <person name="Zutavern T."/>
            <person name="O'Shaughnessy A."/>
            <person name="Dike S."/>
            <person name="Dedhia N."/>
            <person name="Preston R."/>
            <person name="Balija V."/>
            <person name="McCombie W.R."/>
            <person name="Chow T."/>
            <person name="Chen H."/>
            <person name="Chung M."/>
            <person name="Chen C."/>
            <person name="Shaw J."/>
            <person name="Wu H."/>
            <person name="Hsiao K."/>
            <person name="Chao Y."/>
            <person name="Chu M."/>
            <person name="Cheng C."/>
            <person name="Hour A."/>
            <person name="Lee P."/>
            <person name="Lin S."/>
            <person name="Lin Y."/>
            <person name="Liou J."/>
            <person name="Liu S."/>
            <person name="Hsing Y."/>
            <person name="Raghuvanshi S."/>
            <person name="Mohanty A."/>
            <person name="Bharti A.K."/>
            <person name="Gaur A."/>
            <person name="Gupta V."/>
            <person name="Kumar D."/>
            <person name="Ravi V."/>
            <person name="Vij S."/>
            <person name="Kapur A."/>
            <person name="Khurana P."/>
            <person name="Khurana P."/>
            <person name="Khurana J.P."/>
            <person name="Tyagi A.K."/>
            <person name="Gaikwad K."/>
            <person name="Singh A."/>
            <person name="Dalal V."/>
            <person name="Srivastava S."/>
            <person name="Dixit A."/>
            <person name="Pal A.K."/>
            <person name="Ghazi I.A."/>
            <person name="Yadav M."/>
            <person name="Pandit A."/>
            <person name="Bhargava A."/>
            <person name="Sureshbabu K."/>
            <person name="Batra K."/>
            <person name="Sharma T.R."/>
            <person name="Mohapatra T."/>
            <person name="Singh N.K."/>
            <person name="Messing J."/>
            <person name="Nelson A.B."/>
            <person name="Fuks G."/>
            <person name="Kavchok S."/>
            <person name="Keizer G."/>
            <person name="Linton E."/>
            <person name="Llaca V."/>
            <person name="Song R."/>
            <person name="Tanyolac B."/>
            <person name="Young S."/>
            <person name="Ho-Il K."/>
            <person name="Hahn J.H."/>
            <person name="Sangsakoo G."/>
            <person name="Vanavichit A."/>
            <person name="de Mattos Luiz.A.T."/>
            <person name="Zimmer P.D."/>
            <person name="Malone G."/>
            <person name="Dellagostin O."/>
            <person name="de Oliveira A.C."/>
            <person name="Bevan M."/>
            <person name="Bancroft I."/>
            <person name="Minx P."/>
            <person name="Cordum H."/>
            <person name="Wilson R."/>
            <person name="Cheng Z."/>
            <person name="Jin W."/>
            <person name="Jiang J."/>
            <person name="Leong S.A."/>
            <person name="Iwama H."/>
            <person name="Gojobori T."/>
            <person name="Itoh T."/>
            <person name="Niimura Y."/>
            <person name="Fujii Y."/>
            <person name="Habara T."/>
            <person name="Sakai H."/>
            <person name="Sato Y."/>
            <person name="Wilson G."/>
            <person name="Kumar K."/>
            <person name="McCouch S."/>
            <person name="Juretic N."/>
            <person name="Hoen D."/>
            <person name="Wright S."/>
            <person name="Bruskiewich R."/>
            <person name="Bureau T."/>
            <person name="Miyao A."/>
            <person name="Hirochika H."/>
            <person name="Nishikawa T."/>
            <person name="Kadowaki K."/>
            <person name="Sugiura M."/>
            <person name="Burr B."/>
            <person name="Sasaki T."/>
        </authorList>
    </citation>
    <scope>NUCLEOTIDE SEQUENCE [LARGE SCALE GENOMIC DNA]</scope>
    <source>
        <strain evidence="3">cv. Nipponbare</strain>
    </source>
</reference>
<sequence>MDGGGSGRGQVVDGRFGAESLGCISATPYGRSARGRGRERSSVASPWARSTAPARTPPPRNVTKRAGAPRTQGTRRGRGPRRMAPAAAAGGGGRAEALVGVGHRMSVRRRGVGDVGPACQWEEGTGGMEAVAAASKDSDGNILWFASSVLSFHQLAWFASFCTSTR</sequence>
<dbReference type="AlphaFoldDB" id="Q84SL3"/>
<proteinExistence type="predicted"/>
<organism evidence="2 3">
    <name type="scientific">Oryza sativa subsp. japonica</name>
    <name type="common">Rice</name>
    <dbReference type="NCBI Taxonomy" id="39947"/>
    <lineage>
        <taxon>Eukaryota</taxon>
        <taxon>Viridiplantae</taxon>
        <taxon>Streptophyta</taxon>
        <taxon>Embryophyta</taxon>
        <taxon>Tracheophyta</taxon>
        <taxon>Spermatophyta</taxon>
        <taxon>Magnoliopsida</taxon>
        <taxon>Liliopsida</taxon>
        <taxon>Poales</taxon>
        <taxon>Poaceae</taxon>
        <taxon>BOP clade</taxon>
        <taxon>Oryzoideae</taxon>
        <taxon>Oryzeae</taxon>
        <taxon>Oryzinae</taxon>
        <taxon>Oryza</taxon>
        <taxon>Oryza sativa</taxon>
    </lineage>
</organism>
<name>Q84SL3_ORYSJ</name>
<gene>
    <name evidence="2" type="primary">OJ1092_A07.128</name>
</gene>
<feature type="region of interest" description="Disordered" evidence="1">
    <location>
        <begin position="1"/>
        <end position="95"/>
    </location>
</feature>
<evidence type="ECO:0000313" key="2">
    <source>
        <dbReference type="EMBL" id="BAC55670.1"/>
    </source>
</evidence>
<dbReference type="Proteomes" id="UP000000763">
    <property type="component" value="Chromosome 7"/>
</dbReference>